<dbReference type="InterPro" id="IPR013538">
    <property type="entry name" value="ASHA1/2-like_C"/>
</dbReference>
<dbReference type="InterPro" id="IPR023393">
    <property type="entry name" value="START-like_dom_sf"/>
</dbReference>
<dbReference type="Proteomes" id="UP000286246">
    <property type="component" value="Unassembled WGS sequence"/>
</dbReference>
<gene>
    <name evidence="3" type="ORF">DFQ12_0904</name>
</gene>
<protein>
    <submittedName>
        <fullName evidence="3">Activator of Hsp90 ATPase-like protein</fullName>
    </submittedName>
</protein>
<feature type="domain" description="Activator of Hsp90 ATPase homologue 1/2-like C-terminal" evidence="2">
    <location>
        <begin position="28"/>
        <end position="150"/>
    </location>
</feature>
<proteinExistence type="inferred from homology"/>
<sequence>MPSDFLGKLEKIDMENYSNIIKLNSSNRSVFNALSNDIPRWWTEMFEGASDQEGKSFTIHFGEHVFKQFKVHELTPNTKVVWYVEDSFLAIPGLENKREWIGTTIIWEIAEKDNCVELHLTHIGLHPEIECYQVCSDGWKQFTASLKSFIETGLGFPFINKKVK</sequence>
<dbReference type="EMBL" id="RAPY01000001">
    <property type="protein sequence ID" value="RKE56052.1"/>
    <property type="molecule type" value="Genomic_DNA"/>
</dbReference>
<keyword evidence="4" id="KW-1185">Reference proteome</keyword>
<dbReference type="SUPFAM" id="SSF55961">
    <property type="entry name" value="Bet v1-like"/>
    <property type="match status" value="1"/>
</dbReference>
<name>A0A420BH65_SPHD1</name>
<dbReference type="Pfam" id="PF08327">
    <property type="entry name" value="AHSA1"/>
    <property type="match status" value="1"/>
</dbReference>
<accession>A0A420BH65</accession>
<evidence type="ECO:0000313" key="4">
    <source>
        <dbReference type="Proteomes" id="UP000286246"/>
    </source>
</evidence>
<evidence type="ECO:0000259" key="2">
    <source>
        <dbReference type="Pfam" id="PF08327"/>
    </source>
</evidence>
<comment type="caution">
    <text evidence="3">The sequence shown here is derived from an EMBL/GenBank/DDBJ whole genome shotgun (WGS) entry which is preliminary data.</text>
</comment>
<dbReference type="Gene3D" id="3.30.530.20">
    <property type="match status" value="1"/>
</dbReference>
<dbReference type="AlphaFoldDB" id="A0A420BH65"/>
<comment type="similarity">
    <text evidence="1">Belongs to the AHA1 family.</text>
</comment>
<evidence type="ECO:0000313" key="3">
    <source>
        <dbReference type="EMBL" id="RKE56052.1"/>
    </source>
</evidence>
<organism evidence="3 4">
    <name type="scientific">Sphingobacterium detergens</name>
    <dbReference type="NCBI Taxonomy" id="1145106"/>
    <lineage>
        <taxon>Bacteria</taxon>
        <taxon>Pseudomonadati</taxon>
        <taxon>Bacteroidota</taxon>
        <taxon>Sphingobacteriia</taxon>
        <taxon>Sphingobacteriales</taxon>
        <taxon>Sphingobacteriaceae</taxon>
        <taxon>Sphingobacterium</taxon>
    </lineage>
</organism>
<dbReference type="CDD" id="cd07814">
    <property type="entry name" value="SRPBCC_CalC_Aha1-like"/>
    <property type="match status" value="1"/>
</dbReference>
<evidence type="ECO:0000256" key="1">
    <source>
        <dbReference type="ARBA" id="ARBA00006817"/>
    </source>
</evidence>
<reference evidence="3 4" key="1">
    <citation type="submission" date="2018-09" db="EMBL/GenBank/DDBJ databases">
        <title>Genomic Encyclopedia of Type Strains, Phase III (KMG-III): the genomes of soil and plant-associated and newly described type strains.</title>
        <authorList>
            <person name="Whitman W."/>
        </authorList>
    </citation>
    <scope>NUCLEOTIDE SEQUENCE [LARGE SCALE GENOMIC DNA]</scope>
    <source>
        <strain evidence="3 4">CECT 7938</strain>
    </source>
</reference>